<dbReference type="Gene3D" id="2.40.30.200">
    <property type="match status" value="1"/>
</dbReference>
<sequence>MAIHSAKLGNYDTLATWGLYMKVGSPNIGEPEPDETLVQVTGSDTLLNLTTSLDGKVHYKKRTITMELRCTAPKKLWKVLQSRLHNALEGKWLQCVFDDDPSWYWEGLWHVKFVPGRLSATVTITGTCNPYKYNVYDGTQDIRWDDINFETDILRDYRSIALSADTPVDVVIYGAPHTAAVYFQRSESKANVSLQVNKAYAGSLAKTTEWQYLEGLDIPDGENVTLTFTATAASSITIKYLGASL</sequence>
<dbReference type="EMBL" id="BK014960">
    <property type="protein sequence ID" value="DAD84451.1"/>
    <property type="molecule type" value="Genomic_DNA"/>
</dbReference>
<evidence type="ECO:0000313" key="1">
    <source>
        <dbReference type="EMBL" id="DAD84451.1"/>
    </source>
</evidence>
<reference evidence="1" key="1">
    <citation type="journal article" date="2021" name="Proc. Natl. Acad. Sci. U.S.A.">
        <title>A Catalog of Tens of Thousands of Viruses from Human Metagenomes Reveals Hidden Associations with Chronic Diseases.</title>
        <authorList>
            <person name="Tisza M.J."/>
            <person name="Buck C.B."/>
        </authorList>
    </citation>
    <scope>NUCLEOTIDE SEQUENCE</scope>
    <source>
        <strain evidence="1">CtCjb12</strain>
    </source>
</reference>
<name>A0A8S5MR57_9CAUD</name>
<proteinExistence type="predicted"/>
<accession>A0A8S5MR57</accession>
<protein>
    <submittedName>
        <fullName evidence="1">Distal tail protein</fullName>
    </submittedName>
</protein>
<organism evidence="1">
    <name type="scientific">Myoviridae sp. ctCjb12</name>
    <dbReference type="NCBI Taxonomy" id="2826631"/>
    <lineage>
        <taxon>Viruses</taxon>
        <taxon>Duplodnaviria</taxon>
        <taxon>Heunggongvirae</taxon>
        <taxon>Uroviricota</taxon>
        <taxon>Caudoviricetes</taxon>
    </lineage>
</organism>